<dbReference type="InterPro" id="IPR005599">
    <property type="entry name" value="GPI_mannosylTrfase"/>
</dbReference>
<evidence type="ECO:0000256" key="13">
    <source>
        <dbReference type="SAM" id="SignalP"/>
    </source>
</evidence>
<comment type="similarity">
    <text evidence="3 12">Belongs to the glycosyltransferase 22 family.</text>
</comment>
<proteinExistence type="inferred from homology"/>
<comment type="function">
    <text evidence="10">Mannosyltransferase that operates in the biosynthetic pathway of dolichol-linked oligosaccharides, the glycan precursors employed in protein asparagine (N)-glycosylation. The assembly of dolichol-linked oligosaccharides begins on the cytosolic side of the endoplasmic reticulum membrane and finishes in its lumen. The sequential addition of sugars to dolichol pyrophosphate produces dolichol-linked oligosaccharides containing fourteen sugars, including two GlcNAcs, nine mannoses and three glucoses. Once assembled, the oligosaccharide is transferred from the lipid to nascent proteins by oligosaccharyltransferases. In the lumen of the endoplasmic reticulum, adds the eighth mannose residue in an alpha-1,6 linkage onto Man(7)GlcNAc(2)-PP-dolichol to produce Man(8)GlcNAc(2)-PP-dolichol.</text>
</comment>
<comment type="catalytic activity">
    <reaction evidence="11">
        <text>an alpha-D-Man-(1-&gt;2)-alpha-D-Man-(1-&gt;2)-alpha-D-Man-(1-&gt;3)-[alpha-D-Man-(1-&gt;2)-alpha-D-Man-(1-&gt;3)-alpha-D-Man-(1-&gt;6)]-beta-D-Man-(1-&gt;4)-beta-D-GlcNAc-(1-&gt;4)-alpha-D-GlcNAc-diphospho-di-trans,poly-cis-dolichol + a di-trans,poly-cis-dolichyl beta-D-mannosyl phosphate = an alpha-D-Man-(1-&gt;2)-alpha-D-Man-(1-&gt;2)-alpha-D-Man-(1-&gt;3)-[alpha-D-Man-(1-&gt;2)-alpha-D-Man-(1-&gt;3)-[alpha-D-Man-(1-&gt;6)]-alpha-D-Man-(1-&gt;6)]-beta-D-Man-(1-&gt;4)-beta-D-GlcNAc-(1-&gt;4)-alpha-D-GlcNAc-diphospho-di-trans,poly-cis-dolichol + a di-trans,poly-cis-dolichyl phosphate + H(+)</text>
        <dbReference type="Rhea" id="RHEA:29535"/>
        <dbReference type="Rhea" id="RHEA-COMP:19498"/>
        <dbReference type="Rhea" id="RHEA-COMP:19501"/>
        <dbReference type="Rhea" id="RHEA-COMP:19518"/>
        <dbReference type="Rhea" id="RHEA-COMP:19519"/>
        <dbReference type="ChEBI" id="CHEBI:15378"/>
        <dbReference type="ChEBI" id="CHEBI:57683"/>
        <dbReference type="ChEBI" id="CHEBI:58211"/>
        <dbReference type="ChEBI" id="CHEBI:132517"/>
        <dbReference type="ChEBI" id="CHEBI:132519"/>
        <dbReference type="EC" id="2.4.1.260"/>
    </reaction>
    <physiologicalReaction direction="left-to-right" evidence="11">
        <dbReference type="Rhea" id="RHEA:29536"/>
    </physiologicalReaction>
</comment>
<sequence length="582" mass="63770">MALIGKHPPPHALLTSTIYLLPLLHILLSPHTKVEESFNLQATHDILTYGTPVSSVHARLLQAYDHLTFPGAVPRTFVGSVVLAGVSQPIIALLGFHHAQIVVRAVLALFNASCLAVFKRAVGRSFGRATARWWTALLMSQFHVVYYLGRTLPNMFAFGLSTMNPDTPKSLPRFVIHHSITADMHDAPATLSLAFLLPQKTLHLTRTRQKQALSMLTFSGVVFRSEIAILLATTSLYLLLTRQVSPRALITVGLVSLAGSLAISVPIDSYFWQKPVWPELWGFYFNAIQGGSSSWGTSPWHYYLTSALPRLLLNPVSFPLVAFSLIHPSLSPQTRAFLIPSLSYIAIYSIQPHKEARFIFYTIPSLTLAAALSAAFVSNRVSKSPVCKVLSLTILLSVLATLAASTGMLLLSSLNYPGGDALIQLYNHVGNYTAAPVTAHADVLTCMTGLTLFNQNKQGLPLALGDSWNTKVADAPVYLIDRTEKSEQLGWPVFWQKFDYALLEDTAQAIGEWEVIGAVHGYSGIEVLRPGQPEPSQGQYKALGLGAQIAALRELVRKLTGGWWAGPRMSPRIHVMKQRSLV</sequence>
<dbReference type="PANTHER" id="PTHR22760">
    <property type="entry name" value="GLYCOSYLTRANSFERASE"/>
    <property type="match status" value="1"/>
</dbReference>
<evidence type="ECO:0000256" key="3">
    <source>
        <dbReference type="ARBA" id="ARBA00007063"/>
    </source>
</evidence>
<keyword evidence="13" id="KW-0732">Signal</keyword>
<evidence type="ECO:0000256" key="12">
    <source>
        <dbReference type="RuleBase" id="RU363075"/>
    </source>
</evidence>
<evidence type="ECO:0000313" key="14">
    <source>
        <dbReference type="EMBL" id="QPH00325.1"/>
    </source>
</evidence>
<protein>
    <recommendedName>
        <fullName evidence="12">Mannosyltransferase</fullName>
        <ecNumber evidence="12">2.4.1.-</ecNumber>
    </recommendedName>
</protein>
<feature type="signal peptide" evidence="13">
    <location>
        <begin position="1"/>
        <end position="28"/>
    </location>
</feature>
<keyword evidence="15" id="KW-1185">Reference proteome</keyword>
<comment type="pathway">
    <text evidence="2">Protein modification; protein glycosylation.</text>
</comment>
<keyword evidence="5" id="KW-0808">Transferase</keyword>
<dbReference type="Pfam" id="PF03901">
    <property type="entry name" value="Glyco_transf_22"/>
    <property type="match status" value="1"/>
</dbReference>
<keyword evidence="4 12" id="KW-0328">Glycosyltransferase</keyword>
<dbReference type="UniPathway" id="UPA00378"/>
<evidence type="ECO:0000256" key="5">
    <source>
        <dbReference type="ARBA" id="ARBA00022679"/>
    </source>
</evidence>
<dbReference type="AlphaFoldDB" id="A0A7S9KS77"/>
<dbReference type="EMBL" id="CP031387">
    <property type="protein sequence ID" value="QPH00325.1"/>
    <property type="molecule type" value="Genomic_DNA"/>
</dbReference>
<dbReference type="GO" id="GO:0006487">
    <property type="term" value="P:protein N-linked glycosylation"/>
    <property type="evidence" value="ECO:0007669"/>
    <property type="project" value="TreeGrafter"/>
</dbReference>
<comment type="caution">
    <text evidence="12">Lacks conserved residue(s) required for the propagation of feature annotation.</text>
</comment>
<feature type="transmembrane region" description="Helical" evidence="12">
    <location>
        <begin position="389"/>
        <end position="411"/>
    </location>
</feature>
<evidence type="ECO:0000256" key="9">
    <source>
        <dbReference type="ARBA" id="ARBA00023136"/>
    </source>
</evidence>
<dbReference type="PANTHER" id="PTHR22760:SF1">
    <property type="entry name" value="DOL-P-MAN:MAN(7)GLCNAC(2)-PP-DOL ALPHA-1,6-MANNOSYLTRANSFERASE"/>
    <property type="match status" value="1"/>
</dbReference>
<dbReference type="OrthoDB" id="19039at2759"/>
<evidence type="ECO:0000256" key="1">
    <source>
        <dbReference type="ARBA" id="ARBA00004477"/>
    </source>
</evidence>
<evidence type="ECO:0000256" key="8">
    <source>
        <dbReference type="ARBA" id="ARBA00022989"/>
    </source>
</evidence>
<gene>
    <name evidence="14" type="ORF">C2857_003762</name>
</gene>
<evidence type="ECO:0000313" key="15">
    <source>
        <dbReference type="Proteomes" id="UP000594364"/>
    </source>
</evidence>
<keyword evidence="6 12" id="KW-0812">Transmembrane</keyword>
<dbReference type="EC" id="2.4.1.-" evidence="12"/>
<evidence type="ECO:0000256" key="4">
    <source>
        <dbReference type="ARBA" id="ARBA00022676"/>
    </source>
</evidence>
<feature type="transmembrane region" description="Helical" evidence="12">
    <location>
        <begin position="221"/>
        <end position="240"/>
    </location>
</feature>
<dbReference type="GO" id="GO:0005789">
    <property type="term" value="C:endoplasmic reticulum membrane"/>
    <property type="evidence" value="ECO:0007669"/>
    <property type="project" value="UniProtKB-SubCell"/>
</dbReference>
<comment type="subcellular location">
    <subcellularLocation>
        <location evidence="1 12">Endoplasmic reticulum membrane</location>
        <topology evidence="1 12">Multi-pass membrane protein</topology>
    </subcellularLocation>
</comment>
<feature type="transmembrane region" description="Helical" evidence="12">
    <location>
        <begin position="247"/>
        <end position="267"/>
    </location>
</feature>
<feature type="transmembrane region" description="Helical" evidence="12">
    <location>
        <begin position="358"/>
        <end position="377"/>
    </location>
</feature>
<evidence type="ECO:0000256" key="6">
    <source>
        <dbReference type="ARBA" id="ARBA00022692"/>
    </source>
</evidence>
<dbReference type="GO" id="GO:0052917">
    <property type="term" value="F:dol-P-Man:Man(7)GlcNAc(2)-PP-Dol alpha-1,6-mannosyltransferase activity"/>
    <property type="evidence" value="ECO:0007669"/>
    <property type="project" value="UniProtKB-EC"/>
</dbReference>
<dbReference type="Proteomes" id="UP000594364">
    <property type="component" value="Chromosome 3"/>
</dbReference>
<evidence type="ECO:0000256" key="10">
    <source>
        <dbReference type="ARBA" id="ARBA00044721"/>
    </source>
</evidence>
<keyword evidence="8 12" id="KW-1133">Transmembrane helix</keyword>
<name>A0A7S9KS77_EPIFF</name>
<accession>A0A7S9KS77</accession>
<keyword evidence="9 12" id="KW-0472">Membrane</keyword>
<evidence type="ECO:0000256" key="2">
    <source>
        <dbReference type="ARBA" id="ARBA00004922"/>
    </source>
</evidence>
<keyword evidence="7 12" id="KW-0256">Endoplasmic reticulum</keyword>
<evidence type="ECO:0000256" key="7">
    <source>
        <dbReference type="ARBA" id="ARBA00022824"/>
    </source>
</evidence>
<organism evidence="14 15">
    <name type="scientific">Epichloe festucae (strain Fl1)</name>
    <dbReference type="NCBI Taxonomy" id="877507"/>
    <lineage>
        <taxon>Eukaryota</taxon>
        <taxon>Fungi</taxon>
        <taxon>Dikarya</taxon>
        <taxon>Ascomycota</taxon>
        <taxon>Pezizomycotina</taxon>
        <taxon>Sordariomycetes</taxon>
        <taxon>Hypocreomycetidae</taxon>
        <taxon>Hypocreales</taxon>
        <taxon>Clavicipitaceae</taxon>
        <taxon>Epichloe</taxon>
    </lineage>
</organism>
<evidence type="ECO:0000256" key="11">
    <source>
        <dbReference type="ARBA" id="ARBA00048899"/>
    </source>
</evidence>
<reference evidence="14 15" key="1">
    <citation type="journal article" date="2018" name="PLoS Genet.">
        <title>Repeat elements organise 3D genome structure and mediate transcription in the filamentous fungus Epichloe festucae.</title>
        <authorList>
            <person name="Winter D.J."/>
            <person name="Ganley A.R.D."/>
            <person name="Young C.A."/>
            <person name="Liachko I."/>
            <person name="Schardl C.L."/>
            <person name="Dupont P.Y."/>
            <person name="Berry D."/>
            <person name="Ram A."/>
            <person name="Scott B."/>
            <person name="Cox M.P."/>
        </authorList>
    </citation>
    <scope>NUCLEOTIDE SEQUENCE [LARGE SCALE GENOMIC DNA]</scope>
    <source>
        <strain evidence="14 15">Fl1</strain>
    </source>
</reference>
<feature type="chain" id="PRO_5034509911" description="Mannosyltransferase" evidence="13">
    <location>
        <begin position="29"/>
        <end position="582"/>
    </location>
</feature>